<dbReference type="KEGG" id="cgh:CGC50_09850"/>
<dbReference type="Proteomes" id="UP000217250">
    <property type="component" value="Chromosome"/>
</dbReference>
<reference evidence="2" key="1">
    <citation type="submission" date="2017-06" db="EMBL/GenBank/DDBJ databases">
        <title>Capnocytophaga spp. assemblies.</title>
        <authorList>
            <person name="Gulvik C.A."/>
        </authorList>
    </citation>
    <scope>NUCLEOTIDE SEQUENCE [LARGE SCALE GENOMIC DNA]</scope>
    <source>
        <strain evidence="2">H1496</strain>
    </source>
</reference>
<sequence>MQSQYNLYLEKCSDFCYENFYGELSFIKKEALFAAYFLPLLNLSRYPISHQAIQKQLENIKSDNDYDTYSQKAEELYRETFFNGVFSFSLLQTKEDWDTIGVVQHCFIDEPEQDDLMMEYTCGSLSFLGFPQELLLDKLKSFFGELGRFEEIDPTTIEAIMSYVTAVSRYHKKNVIGREKALDFLKVEVTFMIDVILNEESYISSLPMPTNYAKRYIDIQKENLLSEDFLLRSKYLREEILSEIYRIDKPALNNSYTRDALMAFMSIFPFSLEQDGALIKIFITYYTKTFFDKDFLLERLHYYFSRKLKEQSL</sequence>
<organism evidence="1 2">
    <name type="scientific">Capnocytophaga gingivalis</name>
    <dbReference type="NCBI Taxonomy" id="1017"/>
    <lineage>
        <taxon>Bacteria</taxon>
        <taxon>Pseudomonadati</taxon>
        <taxon>Bacteroidota</taxon>
        <taxon>Flavobacteriia</taxon>
        <taxon>Flavobacteriales</taxon>
        <taxon>Flavobacteriaceae</taxon>
        <taxon>Capnocytophaga</taxon>
    </lineage>
</organism>
<dbReference type="EMBL" id="CP022386">
    <property type="protein sequence ID" value="ATA87429.1"/>
    <property type="molecule type" value="Genomic_DNA"/>
</dbReference>
<proteinExistence type="predicted"/>
<dbReference type="GeneID" id="84808856"/>
<name>A0A250FQH8_9FLAO</name>
<evidence type="ECO:0000313" key="2">
    <source>
        <dbReference type="Proteomes" id="UP000217250"/>
    </source>
</evidence>
<gene>
    <name evidence="1" type="ORF">CGC50_09850</name>
</gene>
<protein>
    <submittedName>
        <fullName evidence="1">Uncharacterized protein</fullName>
    </submittedName>
</protein>
<dbReference type="AlphaFoldDB" id="A0A250FQH8"/>
<evidence type="ECO:0000313" key="1">
    <source>
        <dbReference type="EMBL" id="ATA87429.1"/>
    </source>
</evidence>
<dbReference type="RefSeq" id="WP_095910693.1">
    <property type="nucleotide sequence ID" value="NZ_CAUPZR010000010.1"/>
</dbReference>
<accession>A0A250FQH8</accession>
<dbReference type="OrthoDB" id="9882837at2"/>